<evidence type="ECO:0000313" key="2">
    <source>
        <dbReference type="Proteomes" id="UP000827460"/>
    </source>
</evidence>
<name>A0AAE9CDB6_9CAUD</name>
<keyword evidence="2" id="KW-1185">Reference proteome</keyword>
<dbReference type="InterPro" id="IPR036207">
    <property type="entry name" value="B-form_Ocr"/>
</dbReference>
<protein>
    <submittedName>
        <fullName evidence="1">Type I DNA restriction enzymes inhibitor</fullName>
    </submittedName>
</protein>
<sequence>MSVTYNNDIITIDNRKGDANMIELKGYELNYTLNDETDVLDAFMDRDSSEYICDAITKIADEQIPIYNYDVWKDAHTIQDYIESAMEEGIAGAEEDGTVNLIKIFQAGYYQYYSQVLYENLDSLCFNYVARKVNDYLHNENTDKIDENEIESRIESETQDYDHNNMFDALEDIANEIIEEIKEEEFAM</sequence>
<dbReference type="Gene3D" id="1.20.120.780">
    <property type="entry name" value="DNA mimic ocr"/>
    <property type="match status" value="1"/>
</dbReference>
<reference evidence="1" key="1">
    <citation type="submission" date="2021-10" db="EMBL/GenBank/DDBJ databases">
        <authorList>
            <person name="Lavering E.D."/>
            <person name="James R."/>
            <person name="Fairholm J.D."/>
            <person name="Ogilvie B.H."/>
            <person name="Thurgood T.L."/>
            <person name="Robison R.A."/>
            <person name="Grose J.H."/>
        </authorList>
    </citation>
    <scope>NUCLEOTIDE SEQUENCE</scope>
</reference>
<organism evidence="1 2">
    <name type="scientific">Bacillus phage vB_BanS_Sophrita</name>
    <dbReference type="NCBI Taxonomy" id="2894790"/>
    <lineage>
        <taxon>Viruses</taxon>
        <taxon>Duplodnaviria</taxon>
        <taxon>Heunggongvirae</taxon>
        <taxon>Uroviricota</taxon>
        <taxon>Caudoviricetes</taxon>
        <taxon>Joanripponvirinae</taxon>
        <taxon>Sophritavirus</taxon>
        <taxon>Sophritavirus sophrita</taxon>
    </lineage>
</organism>
<dbReference type="InterPro" id="IPR008983">
    <property type="entry name" value="Tumour_necrosis_fac-like_dom"/>
</dbReference>
<dbReference type="SUPFAM" id="SSF49842">
    <property type="entry name" value="TNF-like"/>
    <property type="match status" value="1"/>
</dbReference>
<accession>A0AAE9CDB6</accession>
<proteinExistence type="predicted"/>
<gene>
    <name evidence="1" type="ORF">SOPHRITA_19</name>
</gene>
<dbReference type="Proteomes" id="UP000827460">
    <property type="component" value="Segment"/>
</dbReference>
<evidence type="ECO:0000313" key="1">
    <source>
        <dbReference type="EMBL" id="UGO50610.1"/>
    </source>
</evidence>
<dbReference type="EMBL" id="OK499991">
    <property type="protein sequence ID" value="UGO50610.1"/>
    <property type="molecule type" value="Genomic_DNA"/>
</dbReference>